<name>A0AAD4S375_9MAGN</name>
<dbReference type="Pfam" id="PF05623">
    <property type="entry name" value="DUF789"/>
    <property type="match status" value="1"/>
</dbReference>
<dbReference type="PANTHER" id="PTHR32010">
    <property type="entry name" value="PHOTOSYSTEM II STABILITY/ASSEMBLY FACTOR HCF136, CHLOROPLASTIC"/>
    <property type="match status" value="1"/>
</dbReference>
<feature type="compositionally biased region" description="Basic residues" evidence="1">
    <location>
        <begin position="107"/>
        <end position="119"/>
    </location>
</feature>
<dbReference type="PANTHER" id="PTHR32010:SF23">
    <property type="entry name" value="IG-LIKE DOMAIN-CONTAINING PROTEIN"/>
    <property type="match status" value="1"/>
</dbReference>
<protein>
    <submittedName>
        <fullName evidence="2">Uncharacterized protein</fullName>
    </submittedName>
</protein>
<evidence type="ECO:0000313" key="2">
    <source>
        <dbReference type="EMBL" id="KAI3859323.1"/>
    </source>
</evidence>
<comment type="caution">
    <text evidence="2">The sequence shown here is derived from an EMBL/GenBank/DDBJ whole genome shotgun (WGS) entry which is preliminary data.</text>
</comment>
<keyword evidence="3" id="KW-1185">Reference proteome</keyword>
<dbReference type="AlphaFoldDB" id="A0AAD4S375"/>
<dbReference type="Proteomes" id="UP001202328">
    <property type="component" value="Unassembled WGS sequence"/>
</dbReference>
<accession>A0AAD4S375</accession>
<proteinExistence type="predicted"/>
<dbReference type="InterPro" id="IPR008507">
    <property type="entry name" value="DUF789"/>
</dbReference>
<reference evidence="2" key="1">
    <citation type="submission" date="2022-04" db="EMBL/GenBank/DDBJ databases">
        <title>A functionally conserved STORR gene fusion in Papaver species that diverged 16.8 million years ago.</title>
        <authorList>
            <person name="Catania T."/>
        </authorList>
    </citation>
    <scope>NUCLEOTIDE SEQUENCE</scope>
    <source>
        <strain evidence="2">S-188037</strain>
    </source>
</reference>
<feature type="compositionally biased region" description="Basic and acidic residues" evidence="1">
    <location>
        <begin position="131"/>
        <end position="157"/>
    </location>
</feature>
<dbReference type="EMBL" id="JAJJMB010014612">
    <property type="protein sequence ID" value="KAI3859323.1"/>
    <property type="molecule type" value="Genomic_DNA"/>
</dbReference>
<evidence type="ECO:0000313" key="3">
    <source>
        <dbReference type="Proteomes" id="UP001202328"/>
    </source>
</evidence>
<organism evidence="2 3">
    <name type="scientific">Papaver atlanticum</name>
    <dbReference type="NCBI Taxonomy" id="357466"/>
    <lineage>
        <taxon>Eukaryota</taxon>
        <taxon>Viridiplantae</taxon>
        <taxon>Streptophyta</taxon>
        <taxon>Embryophyta</taxon>
        <taxon>Tracheophyta</taxon>
        <taxon>Spermatophyta</taxon>
        <taxon>Magnoliopsida</taxon>
        <taxon>Ranunculales</taxon>
        <taxon>Papaveraceae</taxon>
        <taxon>Papaveroideae</taxon>
        <taxon>Papaver</taxon>
    </lineage>
</organism>
<evidence type="ECO:0000256" key="1">
    <source>
        <dbReference type="SAM" id="MobiDB-lite"/>
    </source>
</evidence>
<sequence>MDVVHPGAVLQQLDHKPSSIGSSLDSKCSSQWSAVDYISAPRVVRKTAYKSSPSANSKESVKCNGFAKQPCDDVTDVSRYITLDASVEKVAPEPSHDLVVIDNSAQKIKKKKNKKKGRNSKMSEIGSAETRPTECAEDVTRASSRSPKEGGSEKDDITTTADGCPSDLTGSSVLSEFDGWNCNSDDALFSGRYLNGVKQGEEGPKPIDKKIFTQCDDHCSKDIKENISVACMSQNKSYRNGANKCNRQFTSYRNSHAVTPHKRVNMMSQPAVADKSGWDHNIRIEKEIRHPNWQDNRKSFRDAPTRWVKVFSAGHDIAGKGVETVNNKQKISGSTHLNESPRGSSQRIHGNLCQFDSGSAQDDCGRNLDWRKFKATQNHSLKRKIINNRKLNSGGYNSAVPGQSSSRAIHSYNSMKISKSGQVSEGTSPISLEDGKREPARLDINLSAEDIARNCLPQASSQQWIPICTKNSTTMRNSDSFGACDDITITSSSGEEKIKVQVEENKVNGSESVATVDPETICLVTNQEIPTVMPIKNDMGVFHDKFNRTAESHSNGNVRDYVKPVIQATKAPLLTIGSQFRMKALDAAYRLQMASESVQHETGSPLAEFERLVYSAAPVISSAFSLQDCSFCVRNQLSHSSLCKHQIPNIPLSAIWNWYEKPGSYGLEVMAYDHRNSKGIDINSVSFTAHFVPFLSSVQLFGHSHMCQCSHIQHDFEMQVEGDGKGCSSSLKSSMNKPCPGTIGPSHSKGDESFLVGSGAEPVRSLDVYPASVTDSANLSSTPTCSDNMELLFEFFETDGPQLRKPLYDKVMELVKGGTSNHKVCGDPSNLECMNLHDLHPASWYSVAWYPIYRIPEGKFRASFLTYHSLGYLVQRCSIDAEWNELSSIVSPVLGLESYNTHGECWFCPSKPIENSQANTIYNSSDILKERLKTLEETALLFARGSVYKDHVISTNRQLDYEFFRARKR</sequence>
<feature type="region of interest" description="Disordered" evidence="1">
    <location>
        <begin position="101"/>
        <end position="165"/>
    </location>
</feature>
<gene>
    <name evidence="2" type="ORF">MKW98_007704</name>
</gene>
<feature type="region of interest" description="Disordered" evidence="1">
    <location>
        <begin position="329"/>
        <end position="352"/>
    </location>
</feature>